<dbReference type="SUPFAM" id="SSF50965">
    <property type="entry name" value="Galactose oxidase, central domain"/>
    <property type="match status" value="1"/>
</dbReference>
<dbReference type="Gene3D" id="1.20.1280.50">
    <property type="match status" value="1"/>
</dbReference>
<dbReference type="InterPro" id="IPR001810">
    <property type="entry name" value="F-box_dom"/>
</dbReference>
<dbReference type="InterPro" id="IPR050796">
    <property type="entry name" value="SCF_F-box_component"/>
</dbReference>
<reference evidence="2" key="1">
    <citation type="submission" date="2022-07" db="EMBL/GenBank/DDBJ databases">
        <authorList>
            <person name="Macas J."/>
            <person name="Novak P."/>
            <person name="Neumann P."/>
        </authorList>
    </citation>
    <scope>NUCLEOTIDE SEQUENCE</scope>
</reference>
<dbReference type="PANTHER" id="PTHR31672:SF13">
    <property type="entry name" value="F-BOX PROTEIN CPR30-LIKE"/>
    <property type="match status" value="1"/>
</dbReference>
<dbReference type="InterPro" id="IPR017451">
    <property type="entry name" value="F-box-assoc_interact_dom"/>
</dbReference>
<dbReference type="CDD" id="cd22157">
    <property type="entry name" value="F-box_AtFBW1-like"/>
    <property type="match status" value="1"/>
</dbReference>
<name>A0A9P1EK82_CUSEU</name>
<dbReference type="SUPFAM" id="SSF81383">
    <property type="entry name" value="F-box domain"/>
    <property type="match status" value="1"/>
</dbReference>
<dbReference type="InterPro" id="IPR006527">
    <property type="entry name" value="F-box-assoc_dom_typ1"/>
</dbReference>
<comment type="caution">
    <text evidence="2">The sequence shown here is derived from an EMBL/GenBank/DDBJ whole genome shotgun (WGS) entry which is preliminary data.</text>
</comment>
<gene>
    <name evidence="2" type="ORF">CEURO_LOCUS19186</name>
</gene>
<keyword evidence="3" id="KW-1185">Reference proteome</keyword>
<dbReference type="Proteomes" id="UP001152484">
    <property type="component" value="Unassembled WGS sequence"/>
</dbReference>
<dbReference type="NCBIfam" id="TIGR01640">
    <property type="entry name" value="F_box_assoc_1"/>
    <property type="match status" value="1"/>
</dbReference>
<dbReference type="InterPro" id="IPR011043">
    <property type="entry name" value="Gal_Oxase/kelch_b-propeller"/>
</dbReference>
<feature type="domain" description="F-box" evidence="1">
    <location>
        <begin position="8"/>
        <end position="55"/>
    </location>
</feature>
<dbReference type="InterPro" id="IPR015915">
    <property type="entry name" value="Kelch-typ_b-propeller"/>
</dbReference>
<dbReference type="PROSITE" id="PS50181">
    <property type="entry name" value="FBOX"/>
    <property type="match status" value="1"/>
</dbReference>
<evidence type="ECO:0000313" key="2">
    <source>
        <dbReference type="EMBL" id="CAH9111324.1"/>
    </source>
</evidence>
<dbReference type="AlphaFoldDB" id="A0A9P1EK82"/>
<dbReference type="PANTHER" id="PTHR31672">
    <property type="entry name" value="BNACNNG10540D PROTEIN"/>
    <property type="match status" value="1"/>
</dbReference>
<dbReference type="InterPro" id="IPR036047">
    <property type="entry name" value="F-box-like_dom_sf"/>
</dbReference>
<evidence type="ECO:0000259" key="1">
    <source>
        <dbReference type="PROSITE" id="PS50181"/>
    </source>
</evidence>
<dbReference type="Gene3D" id="2.120.10.80">
    <property type="entry name" value="Kelch-type beta propeller"/>
    <property type="match status" value="1"/>
</dbReference>
<protein>
    <recommendedName>
        <fullName evidence="1">F-box domain-containing protein</fullName>
    </recommendedName>
</protein>
<proteinExistence type="predicted"/>
<dbReference type="Pfam" id="PF00646">
    <property type="entry name" value="F-box"/>
    <property type="match status" value="1"/>
</dbReference>
<accession>A0A9P1EK82</accession>
<dbReference type="OrthoDB" id="830198at2759"/>
<organism evidence="2 3">
    <name type="scientific">Cuscuta europaea</name>
    <name type="common">European dodder</name>
    <dbReference type="NCBI Taxonomy" id="41803"/>
    <lineage>
        <taxon>Eukaryota</taxon>
        <taxon>Viridiplantae</taxon>
        <taxon>Streptophyta</taxon>
        <taxon>Embryophyta</taxon>
        <taxon>Tracheophyta</taxon>
        <taxon>Spermatophyta</taxon>
        <taxon>Magnoliopsida</taxon>
        <taxon>eudicotyledons</taxon>
        <taxon>Gunneridae</taxon>
        <taxon>Pentapetalae</taxon>
        <taxon>asterids</taxon>
        <taxon>lamiids</taxon>
        <taxon>Solanales</taxon>
        <taxon>Convolvulaceae</taxon>
        <taxon>Cuscuteae</taxon>
        <taxon>Cuscuta</taxon>
        <taxon>Cuscuta subgen. Cuscuta</taxon>
    </lineage>
</organism>
<dbReference type="EMBL" id="CAMAPE010000054">
    <property type="protein sequence ID" value="CAH9111324.1"/>
    <property type="molecule type" value="Genomic_DNA"/>
</dbReference>
<dbReference type="SMART" id="SM00256">
    <property type="entry name" value="FBOX"/>
    <property type="match status" value="1"/>
</dbReference>
<dbReference type="Pfam" id="PF07734">
    <property type="entry name" value="FBA_1"/>
    <property type="match status" value="1"/>
</dbReference>
<evidence type="ECO:0000313" key="3">
    <source>
        <dbReference type="Proteomes" id="UP001152484"/>
    </source>
</evidence>
<sequence>MQAPAEMSSGAPFLPIEIISDVLKRLPAKSLIRFQSVCNLWKNLIKSPSFIASHLDHSNREYPSLISMGQNRVSNTSSLYFLDRDMQLRQVQNDPFLDSLGFASIVGSCNGLLCIQTEPLGTLLSLYLYNPATRELSVVPRSRTIMDFCRFRILGFAFSPTINDYKIVITYMRQGDVEYEFEVYSLTTDSWKKIENPGLGRSILSYGLTSNASMFWFATKNSLTSPTCVIASFDIATDGFRLIPQPPLPIREDASRKLTMYENRLAVFHYSRASNAGNTLIDLWVFEEGVAGSWSKILTCGPYPPIVKPHTFWRNQIVCNVYAGYSVEGNYKIAANGSFLLDPASNEVKVRFAGRNEILYDVFSYVESLVLISNIHSEKH</sequence>